<gene>
    <name evidence="2" type="ORF">WOLCODRAFT_93244</name>
</gene>
<reference evidence="2 3" key="1">
    <citation type="journal article" date="2012" name="Science">
        <title>The Paleozoic origin of enzymatic lignin decomposition reconstructed from 31 fungal genomes.</title>
        <authorList>
            <person name="Floudas D."/>
            <person name="Binder M."/>
            <person name="Riley R."/>
            <person name="Barry K."/>
            <person name="Blanchette R.A."/>
            <person name="Henrissat B."/>
            <person name="Martinez A.T."/>
            <person name="Otillar R."/>
            <person name="Spatafora J.W."/>
            <person name="Yadav J.S."/>
            <person name="Aerts A."/>
            <person name="Benoit I."/>
            <person name="Boyd A."/>
            <person name="Carlson A."/>
            <person name="Copeland A."/>
            <person name="Coutinho P.M."/>
            <person name="de Vries R.P."/>
            <person name="Ferreira P."/>
            <person name="Findley K."/>
            <person name="Foster B."/>
            <person name="Gaskell J."/>
            <person name="Glotzer D."/>
            <person name="Gorecki P."/>
            <person name="Heitman J."/>
            <person name="Hesse C."/>
            <person name="Hori C."/>
            <person name="Igarashi K."/>
            <person name="Jurgens J.A."/>
            <person name="Kallen N."/>
            <person name="Kersten P."/>
            <person name="Kohler A."/>
            <person name="Kuees U."/>
            <person name="Kumar T.K.A."/>
            <person name="Kuo A."/>
            <person name="LaButti K."/>
            <person name="Larrondo L.F."/>
            <person name="Lindquist E."/>
            <person name="Ling A."/>
            <person name="Lombard V."/>
            <person name="Lucas S."/>
            <person name="Lundell T."/>
            <person name="Martin R."/>
            <person name="McLaughlin D.J."/>
            <person name="Morgenstern I."/>
            <person name="Morin E."/>
            <person name="Murat C."/>
            <person name="Nagy L.G."/>
            <person name="Nolan M."/>
            <person name="Ohm R.A."/>
            <person name="Patyshakuliyeva A."/>
            <person name="Rokas A."/>
            <person name="Ruiz-Duenas F.J."/>
            <person name="Sabat G."/>
            <person name="Salamov A."/>
            <person name="Samejima M."/>
            <person name="Schmutz J."/>
            <person name="Slot J.C."/>
            <person name="St John F."/>
            <person name="Stenlid J."/>
            <person name="Sun H."/>
            <person name="Sun S."/>
            <person name="Syed K."/>
            <person name="Tsang A."/>
            <person name="Wiebenga A."/>
            <person name="Young D."/>
            <person name="Pisabarro A."/>
            <person name="Eastwood D.C."/>
            <person name="Martin F."/>
            <person name="Cullen D."/>
            <person name="Grigoriev I.V."/>
            <person name="Hibbett D.S."/>
        </authorList>
    </citation>
    <scope>NUCLEOTIDE SEQUENCE [LARGE SCALE GENOMIC DNA]</scope>
    <source>
        <strain evidence="2 3">MD-104</strain>
    </source>
</reference>
<evidence type="ECO:0000313" key="2">
    <source>
        <dbReference type="EMBL" id="PCH33296.1"/>
    </source>
</evidence>
<dbReference type="GO" id="GO:0006629">
    <property type="term" value="P:lipid metabolic process"/>
    <property type="evidence" value="ECO:0007669"/>
    <property type="project" value="InterPro"/>
</dbReference>
<dbReference type="InterPro" id="IPR017946">
    <property type="entry name" value="PLC-like_Pdiesterase_TIM-brl"/>
</dbReference>
<dbReference type="Gene3D" id="3.20.20.190">
    <property type="entry name" value="Phosphatidylinositol (PI) phosphodiesterase"/>
    <property type="match status" value="1"/>
</dbReference>
<feature type="domain" description="GP-PDE" evidence="1">
    <location>
        <begin position="39"/>
        <end position="348"/>
    </location>
</feature>
<dbReference type="InterPro" id="IPR030395">
    <property type="entry name" value="GP_PDE_dom"/>
</dbReference>
<evidence type="ECO:0000259" key="1">
    <source>
        <dbReference type="PROSITE" id="PS51704"/>
    </source>
</evidence>
<accession>A0A2H3ITI2</accession>
<dbReference type="Pfam" id="PF03009">
    <property type="entry name" value="GDPD"/>
    <property type="match status" value="1"/>
</dbReference>
<dbReference type="PANTHER" id="PTHR46211">
    <property type="entry name" value="GLYCEROPHOSPHORYL DIESTER PHOSPHODIESTERASE"/>
    <property type="match status" value="1"/>
</dbReference>
<dbReference type="GO" id="GO:0008081">
    <property type="term" value="F:phosphoric diester hydrolase activity"/>
    <property type="evidence" value="ECO:0007669"/>
    <property type="project" value="InterPro"/>
</dbReference>
<dbReference type="EMBL" id="KB467831">
    <property type="protein sequence ID" value="PCH33296.1"/>
    <property type="molecule type" value="Genomic_DNA"/>
</dbReference>
<dbReference type="STRING" id="742152.A0A2H3ITI2"/>
<dbReference type="PROSITE" id="PS51704">
    <property type="entry name" value="GP_PDE"/>
    <property type="match status" value="1"/>
</dbReference>
<dbReference type="OMA" id="VVSHDPW"/>
<evidence type="ECO:0000313" key="3">
    <source>
        <dbReference type="Proteomes" id="UP000218811"/>
    </source>
</evidence>
<name>A0A2H3ITI2_WOLCO</name>
<protein>
    <submittedName>
        <fullName evidence="2">PLC-like phosphodiesterase</fullName>
    </submittedName>
</protein>
<dbReference type="Proteomes" id="UP000218811">
    <property type="component" value="Unassembled WGS sequence"/>
</dbReference>
<dbReference type="PANTHER" id="PTHR46211:SF14">
    <property type="entry name" value="GLYCEROPHOSPHODIESTER PHOSPHODIESTERASE"/>
    <property type="match status" value="1"/>
</dbReference>
<proteinExistence type="predicted"/>
<dbReference type="AlphaFoldDB" id="A0A2H3ITI2"/>
<sequence>MFPPLSVLANIANQALLVFASPAQKPLDVPSKSGHHRFFDIQAHRGGRGNTVESTLPSFAWGLIDGAATLELDNGLTKDGVVVVWHDENIVPEKCSDTRPAFSDDPDFPYVGKYVANLTFAQLQTLDCGSKRQDGYPMQLTYPGTRISTLQEIFDFAECADPTHQILWNIESKIDARYPNRTLGVEEFVHAQNAIFSSSSYASSITFQSFDWRSLVAMKTLNPSIILSALIDDETAYMPDNSTTPWLAGLRLDSFPGPTLGHQVAQAAQAIGADILSPSADSFYSPVPDPSMSGYQTFTTKEMVDEAHKLGMAVKVWTVNRMNIADQMLDLKVDGIITDYPNVVRRLTKQRGLPSAPKYPKQRVLTCLEEHLARQRLL</sequence>
<dbReference type="SUPFAM" id="SSF51695">
    <property type="entry name" value="PLC-like phosphodiesterases"/>
    <property type="match status" value="1"/>
</dbReference>
<organism evidence="2 3">
    <name type="scientific">Wolfiporia cocos (strain MD-104)</name>
    <name type="common">Brown rot fungus</name>
    <dbReference type="NCBI Taxonomy" id="742152"/>
    <lineage>
        <taxon>Eukaryota</taxon>
        <taxon>Fungi</taxon>
        <taxon>Dikarya</taxon>
        <taxon>Basidiomycota</taxon>
        <taxon>Agaricomycotina</taxon>
        <taxon>Agaricomycetes</taxon>
        <taxon>Polyporales</taxon>
        <taxon>Phaeolaceae</taxon>
        <taxon>Wolfiporia</taxon>
    </lineage>
</organism>
<dbReference type="OrthoDB" id="1058301at2759"/>
<keyword evidence="3" id="KW-1185">Reference proteome</keyword>